<organism evidence="8 9">
    <name type="scientific">Perca fluviatilis</name>
    <name type="common">European perch</name>
    <dbReference type="NCBI Taxonomy" id="8168"/>
    <lineage>
        <taxon>Eukaryota</taxon>
        <taxon>Metazoa</taxon>
        <taxon>Chordata</taxon>
        <taxon>Craniata</taxon>
        <taxon>Vertebrata</taxon>
        <taxon>Euteleostomi</taxon>
        <taxon>Actinopterygii</taxon>
        <taxon>Neopterygii</taxon>
        <taxon>Teleostei</taxon>
        <taxon>Neoteleostei</taxon>
        <taxon>Acanthomorphata</taxon>
        <taxon>Eupercaria</taxon>
        <taxon>Perciformes</taxon>
        <taxon>Percoidei</taxon>
        <taxon>Percidae</taxon>
        <taxon>Percinae</taxon>
        <taxon>Perca</taxon>
    </lineage>
</organism>
<keyword evidence="9" id="KW-1185">Reference proteome</keyword>
<evidence type="ECO:0000313" key="8">
    <source>
        <dbReference type="EMBL" id="KAF1390637.1"/>
    </source>
</evidence>
<dbReference type="InterPro" id="IPR000798">
    <property type="entry name" value="Ez/rad/moesin-like"/>
</dbReference>
<feature type="domain" description="FERM" evidence="7">
    <location>
        <begin position="98"/>
        <end position="379"/>
    </location>
</feature>
<dbReference type="AlphaFoldDB" id="A0A6A5EMS0"/>
<dbReference type="CDD" id="cd14473">
    <property type="entry name" value="FERM_B-lobe"/>
    <property type="match status" value="1"/>
</dbReference>
<feature type="region of interest" description="Disordered" evidence="6">
    <location>
        <begin position="561"/>
        <end position="626"/>
    </location>
</feature>
<dbReference type="Pfam" id="PF05902">
    <property type="entry name" value="4_1_CTD"/>
    <property type="match status" value="1"/>
</dbReference>
<feature type="region of interest" description="Disordered" evidence="6">
    <location>
        <begin position="698"/>
        <end position="787"/>
    </location>
</feature>
<dbReference type="InterPro" id="IPR000299">
    <property type="entry name" value="FERM_domain"/>
</dbReference>
<dbReference type="InterPro" id="IPR035963">
    <property type="entry name" value="FERM_2"/>
</dbReference>
<feature type="compositionally biased region" description="Basic and acidic residues" evidence="6">
    <location>
        <begin position="729"/>
        <end position="742"/>
    </location>
</feature>
<dbReference type="GO" id="GO:0005198">
    <property type="term" value="F:structural molecule activity"/>
    <property type="evidence" value="ECO:0007669"/>
    <property type="project" value="InterPro"/>
</dbReference>
<dbReference type="PROSITE" id="PS00661">
    <property type="entry name" value="FERM_2"/>
    <property type="match status" value="1"/>
</dbReference>
<dbReference type="GO" id="GO:0005856">
    <property type="term" value="C:cytoskeleton"/>
    <property type="evidence" value="ECO:0007669"/>
    <property type="project" value="UniProtKB-SubCell"/>
</dbReference>
<accession>A0A6A5EMS0</accession>
<feature type="compositionally biased region" description="Basic and acidic residues" evidence="6">
    <location>
        <begin position="601"/>
        <end position="618"/>
    </location>
</feature>
<dbReference type="Pfam" id="PF09380">
    <property type="entry name" value="FERM_C"/>
    <property type="match status" value="1"/>
</dbReference>
<dbReference type="GO" id="GO:0003779">
    <property type="term" value="F:actin binding"/>
    <property type="evidence" value="ECO:0007669"/>
    <property type="project" value="UniProtKB-KW"/>
</dbReference>
<keyword evidence="5" id="KW-0206">Cytoskeleton</keyword>
<dbReference type="EMBL" id="VHII01000005">
    <property type="protein sequence ID" value="KAF1390637.1"/>
    <property type="molecule type" value="Genomic_DNA"/>
</dbReference>
<dbReference type="SUPFAM" id="SSF47031">
    <property type="entry name" value="Second domain of FERM"/>
    <property type="match status" value="1"/>
</dbReference>
<dbReference type="FunFam" id="2.30.29.30:FF:000001">
    <property type="entry name" value="Erythrocyte membrane protein band 4.1"/>
    <property type="match status" value="1"/>
</dbReference>
<dbReference type="PIRSF" id="PIRSF002304">
    <property type="entry name" value="Membrane_skeletal_4_1"/>
    <property type="match status" value="1"/>
</dbReference>
<dbReference type="PANTHER" id="PTHR23280">
    <property type="entry name" value="4.1 G PROTEIN"/>
    <property type="match status" value="1"/>
</dbReference>
<dbReference type="InterPro" id="IPR019749">
    <property type="entry name" value="Band_41_domain"/>
</dbReference>
<dbReference type="SUPFAM" id="SSF54236">
    <property type="entry name" value="Ubiquitin-like"/>
    <property type="match status" value="1"/>
</dbReference>
<dbReference type="InterPro" id="IPR019748">
    <property type="entry name" value="FERM_central"/>
</dbReference>
<dbReference type="InterPro" id="IPR029071">
    <property type="entry name" value="Ubiquitin-like_domsf"/>
</dbReference>
<dbReference type="SUPFAM" id="SSF50729">
    <property type="entry name" value="PH domain-like"/>
    <property type="match status" value="1"/>
</dbReference>
<keyword evidence="3" id="KW-0597">Phosphoprotein</keyword>
<feature type="region of interest" description="Disordered" evidence="6">
    <location>
        <begin position="502"/>
        <end position="549"/>
    </location>
</feature>
<evidence type="ECO:0000256" key="3">
    <source>
        <dbReference type="ARBA" id="ARBA00022553"/>
    </source>
</evidence>
<gene>
    <name evidence="8" type="ORF">PFLUV_G00060090</name>
</gene>
<feature type="region of interest" description="Disordered" evidence="6">
    <location>
        <begin position="64"/>
        <end position="98"/>
    </location>
</feature>
<dbReference type="InterPro" id="IPR018979">
    <property type="entry name" value="FERM_N"/>
</dbReference>
<proteinExistence type="predicted"/>
<keyword evidence="2" id="KW-0963">Cytoplasm</keyword>
<dbReference type="InterPro" id="IPR014352">
    <property type="entry name" value="FERM/acyl-CoA-bd_prot_sf"/>
</dbReference>
<dbReference type="Pfam" id="PF09379">
    <property type="entry name" value="FERM_N"/>
    <property type="match status" value="1"/>
</dbReference>
<dbReference type="InterPro" id="IPR014847">
    <property type="entry name" value="FA"/>
</dbReference>
<dbReference type="SMART" id="SM01196">
    <property type="entry name" value="FERM_C"/>
    <property type="match status" value="1"/>
</dbReference>
<dbReference type="Proteomes" id="UP000465112">
    <property type="component" value="Chromosome 5"/>
</dbReference>
<dbReference type="Pfam" id="PF00373">
    <property type="entry name" value="FERM_M"/>
    <property type="match status" value="1"/>
</dbReference>
<dbReference type="InterPro" id="IPR007477">
    <property type="entry name" value="SAB_dom"/>
</dbReference>
<evidence type="ECO:0000259" key="7">
    <source>
        <dbReference type="PROSITE" id="PS50057"/>
    </source>
</evidence>
<dbReference type="GO" id="GO:0031032">
    <property type="term" value="P:actomyosin structure organization"/>
    <property type="evidence" value="ECO:0007669"/>
    <property type="project" value="TreeGrafter"/>
</dbReference>
<dbReference type="CDD" id="cd13184">
    <property type="entry name" value="FERM_C_4_1_family"/>
    <property type="match status" value="1"/>
</dbReference>
<evidence type="ECO:0000256" key="2">
    <source>
        <dbReference type="ARBA" id="ARBA00022490"/>
    </source>
</evidence>
<sequence length="935" mass="104430">MAFEGALTRRICSAVAYFAKSSGVAAHLTPGPDRTGLQSISMTTETALAGELNSAMEGDAMRTNQVPEDQGDMDDSSEKTPSKASKSPQKSSKRPKTVPVKITLLDGSDYEAGVEKFARGQTLLDMVCGHLNLLERDYFGLTFQDTDNSKHWLDPSKEIKKQIRVGSWIFGFSVKFYPPDPSVLIEDITRYYLCLQLRDDILSGRLPCSFVTHALLGSYTVQAELGDYEPDEHGPDYVNDFRFAPNQTRELEERVMELHRNYRGMSPADAEVNFLENAKKLSMYGVDLHHAKDSEGIDIMLGVSANGLLIYRDRLRINRFAWPKILKISYKRSNFYIKIRPGEYEQFESTIGFKLPNHRASKRLWKVCIEHHTFFRLVSPEPPPKGFLVIGSKFRYSGRTQAQTRQASALIDRPAPQFERSVSKRYMLPRSIDGASALGYSMDQLSQRSSSERTQFMSREDLDQEGSLDLDHDQYHIQDQDQDQYTDQELDGQDQDQVQKHTWGAHISTPTRTLELKGEEEGSPVDSKPEDLATPRPKQETQFLDKPEDVLQKHQASINELKRALRQPNSKMAQREKRLSSATPPGGTPERKPDTPPTPAIHEEPFNEASREPWERRLGSVSEDDQDHEILYLKETHLGIERKCSSITVSSTSSLEAEVDFTVLTDLHTGMEEFSRGMTELGERGVSPDVGLCFGMDFLQQQGPSEPPPPLVSAPLSRGASSSPPAKHTQAEDVRAEVKRSDVQPVVPKKPKRSVPVSSSVDREQSHREAGRVSAVTPLSREASDVMPTPTVRKTDVRTETQPNGSEVTTTIVEFTDQDHGITGLSEVSYSTRQSVSPVHMSSLAREASGSPILVTENVTSATTHVTKTVKGGYSETRIEKRIIITGDDDVDQEQALAIAIQEAKQQHPDMQVTKAVVVRETESSTEDRHGASES</sequence>
<dbReference type="PROSITE" id="PS50057">
    <property type="entry name" value="FERM_3"/>
    <property type="match status" value="1"/>
</dbReference>
<evidence type="ECO:0000313" key="9">
    <source>
        <dbReference type="Proteomes" id="UP000465112"/>
    </source>
</evidence>
<dbReference type="FunFam" id="1.20.80.10:FF:000001">
    <property type="entry name" value="Erythrocyte membrane protein band 4.1"/>
    <property type="match status" value="1"/>
</dbReference>
<dbReference type="InterPro" id="IPR019747">
    <property type="entry name" value="FERM_CS"/>
</dbReference>
<reference evidence="8 9" key="1">
    <citation type="submission" date="2019-06" db="EMBL/GenBank/DDBJ databases">
        <title>A chromosome-scale genome assembly of the European perch, Perca fluviatilis.</title>
        <authorList>
            <person name="Roques C."/>
            <person name="Zahm M."/>
            <person name="Cabau C."/>
            <person name="Klopp C."/>
            <person name="Bouchez O."/>
            <person name="Donnadieu C."/>
            <person name="Kuhl H."/>
            <person name="Gislard M."/>
            <person name="Guendouz S."/>
            <person name="Journot L."/>
            <person name="Haffray P."/>
            <person name="Bestin A."/>
            <person name="Morvezen R."/>
            <person name="Feron R."/>
            <person name="Wen M."/>
            <person name="Jouanno E."/>
            <person name="Herpin A."/>
            <person name="Schartl M."/>
            <person name="Postlethwait J."/>
            <person name="Schaerlinger B."/>
            <person name="Chardard D."/>
            <person name="Lecocq T."/>
            <person name="Poncet C."/>
            <person name="Jaffrelo L."/>
            <person name="Lampietro C."/>
            <person name="Guiguen Y."/>
        </authorList>
    </citation>
    <scope>NUCLEOTIDE SEQUENCE [LARGE SCALE GENOMIC DNA]</scope>
    <source>
        <tissue evidence="8">Blood</tissue>
    </source>
</reference>
<evidence type="ECO:0000256" key="6">
    <source>
        <dbReference type="SAM" id="MobiDB-lite"/>
    </source>
</evidence>
<evidence type="ECO:0000256" key="4">
    <source>
        <dbReference type="ARBA" id="ARBA00023203"/>
    </source>
</evidence>
<evidence type="ECO:0000256" key="1">
    <source>
        <dbReference type="ARBA" id="ARBA00004245"/>
    </source>
</evidence>
<dbReference type="SMART" id="SM00295">
    <property type="entry name" value="B41"/>
    <property type="match status" value="1"/>
</dbReference>
<comment type="caution">
    <text evidence="8">The sequence shown here is derived from an EMBL/GenBank/DDBJ whole genome shotgun (WGS) entry which is preliminary data.</text>
</comment>
<dbReference type="FunFam" id="3.10.20.90:FF:000002">
    <property type="entry name" value="Erythrocyte protein band 4.1-like 3"/>
    <property type="match status" value="1"/>
</dbReference>
<comment type="subcellular location">
    <subcellularLocation>
        <location evidence="1">Cytoplasm</location>
        <location evidence="1">Cytoskeleton</location>
    </subcellularLocation>
</comment>
<protein>
    <recommendedName>
        <fullName evidence="7">FERM domain-containing protein</fullName>
    </recommendedName>
</protein>
<dbReference type="Gene3D" id="3.10.20.90">
    <property type="entry name" value="Phosphatidylinositol 3-kinase Catalytic Subunit, Chain A, domain 1"/>
    <property type="match status" value="1"/>
</dbReference>
<dbReference type="SMART" id="SM01195">
    <property type="entry name" value="FA"/>
    <property type="match status" value="1"/>
</dbReference>
<dbReference type="Pfam" id="PF04382">
    <property type="entry name" value="SAB"/>
    <property type="match status" value="1"/>
</dbReference>
<dbReference type="PANTHER" id="PTHR23280:SF24">
    <property type="entry name" value="BAND 4.1-LIKE PROTEIN 1"/>
    <property type="match status" value="1"/>
</dbReference>
<dbReference type="InterPro" id="IPR011993">
    <property type="entry name" value="PH-like_dom_sf"/>
</dbReference>
<evidence type="ECO:0000256" key="5">
    <source>
        <dbReference type="ARBA" id="ARBA00023212"/>
    </source>
</evidence>
<feature type="compositionally biased region" description="Basic and acidic residues" evidence="6">
    <location>
        <begin position="761"/>
        <end position="771"/>
    </location>
</feature>
<keyword evidence="4" id="KW-0009">Actin-binding</keyword>
<feature type="compositionally biased region" description="Basic and acidic residues" evidence="6">
    <location>
        <begin position="527"/>
        <end position="549"/>
    </location>
</feature>
<dbReference type="GO" id="GO:0030866">
    <property type="term" value="P:cortical actin cytoskeleton organization"/>
    <property type="evidence" value="ECO:0007669"/>
    <property type="project" value="InterPro"/>
</dbReference>
<dbReference type="InterPro" id="IPR008379">
    <property type="entry name" value="Band_4.1_C"/>
</dbReference>
<dbReference type="GO" id="GO:0005886">
    <property type="term" value="C:plasma membrane"/>
    <property type="evidence" value="ECO:0007669"/>
    <property type="project" value="TreeGrafter"/>
</dbReference>
<dbReference type="Pfam" id="PF08736">
    <property type="entry name" value="FA"/>
    <property type="match status" value="1"/>
</dbReference>
<dbReference type="PRINTS" id="PR00661">
    <property type="entry name" value="ERMFAMILY"/>
</dbReference>
<dbReference type="Gene3D" id="1.20.80.10">
    <property type="match status" value="1"/>
</dbReference>
<feature type="region of interest" description="Disordered" evidence="6">
    <location>
        <begin position="443"/>
        <end position="464"/>
    </location>
</feature>
<dbReference type="PRINTS" id="PR00935">
    <property type="entry name" value="BAND41"/>
</dbReference>
<name>A0A6A5EMS0_PERFL</name>
<dbReference type="Gene3D" id="2.30.29.30">
    <property type="entry name" value="Pleckstrin-homology domain (PH domain)/Phosphotyrosine-binding domain (PTB)"/>
    <property type="match status" value="1"/>
</dbReference>
<dbReference type="InterPro" id="IPR018980">
    <property type="entry name" value="FERM_PH-like_C"/>
</dbReference>
<dbReference type="PROSITE" id="PS00660">
    <property type="entry name" value="FERM_1"/>
    <property type="match status" value="1"/>
</dbReference>
<feature type="compositionally biased region" description="Polar residues" evidence="6">
    <location>
        <begin position="443"/>
        <end position="457"/>
    </location>
</feature>